<proteinExistence type="predicted"/>
<keyword evidence="3" id="KW-1185">Reference proteome</keyword>
<reference evidence="2 3" key="1">
    <citation type="submission" date="2017-12" db="EMBL/GenBank/DDBJ databases">
        <title>Comparative genomics of Botrytis spp.</title>
        <authorList>
            <person name="Valero-Jimenez C.A."/>
            <person name="Tapia P."/>
            <person name="Veloso J."/>
            <person name="Silva-Moreno E."/>
            <person name="Staats M."/>
            <person name="Valdes J.H."/>
            <person name="Van Kan J.A.L."/>
        </authorList>
    </citation>
    <scope>NUCLEOTIDE SEQUENCE [LARGE SCALE GENOMIC DNA]</scope>
    <source>
        <strain evidence="2 3">MUCL11595</strain>
    </source>
</reference>
<name>A0A4Z1I132_9HELO</name>
<dbReference type="InterPro" id="IPR010730">
    <property type="entry name" value="HET"/>
</dbReference>
<organism evidence="2 3">
    <name type="scientific">Botryotinia convoluta</name>
    <dbReference type="NCBI Taxonomy" id="54673"/>
    <lineage>
        <taxon>Eukaryota</taxon>
        <taxon>Fungi</taxon>
        <taxon>Dikarya</taxon>
        <taxon>Ascomycota</taxon>
        <taxon>Pezizomycotina</taxon>
        <taxon>Leotiomycetes</taxon>
        <taxon>Helotiales</taxon>
        <taxon>Sclerotiniaceae</taxon>
        <taxon>Botryotinia</taxon>
    </lineage>
</organism>
<accession>A0A4Z1I132</accession>
<comment type="caution">
    <text evidence="2">The sequence shown here is derived from an EMBL/GenBank/DDBJ whole genome shotgun (WGS) entry which is preliminary data.</text>
</comment>
<dbReference type="PANTHER" id="PTHR33112:SF16">
    <property type="entry name" value="HETEROKARYON INCOMPATIBILITY DOMAIN-CONTAINING PROTEIN"/>
    <property type="match status" value="1"/>
</dbReference>
<evidence type="ECO:0000313" key="3">
    <source>
        <dbReference type="Proteomes" id="UP000297527"/>
    </source>
</evidence>
<dbReference type="OrthoDB" id="3559916at2759"/>
<evidence type="ECO:0000313" key="2">
    <source>
        <dbReference type="EMBL" id="TGO50683.1"/>
    </source>
</evidence>
<dbReference type="Proteomes" id="UP000297527">
    <property type="component" value="Unassembled WGS sequence"/>
</dbReference>
<protein>
    <recommendedName>
        <fullName evidence="1">Heterokaryon incompatibility domain-containing protein</fullName>
    </recommendedName>
</protein>
<dbReference type="EMBL" id="PQXN01000178">
    <property type="protein sequence ID" value="TGO50683.1"/>
    <property type="molecule type" value="Genomic_DNA"/>
</dbReference>
<gene>
    <name evidence="2" type="ORF">BCON_0178g00090</name>
</gene>
<feature type="domain" description="Heterokaryon incompatibility" evidence="1">
    <location>
        <begin position="128"/>
        <end position="227"/>
    </location>
</feature>
<dbReference type="PANTHER" id="PTHR33112">
    <property type="entry name" value="DOMAIN PROTEIN, PUTATIVE-RELATED"/>
    <property type="match status" value="1"/>
</dbReference>
<dbReference type="AlphaFoldDB" id="A0A4Z1I132"/>
<dbReference type="Pfam" id="PF06985">
    <property type="entry name" value="HET"/>
    <property type="match status" value="1"/>
</dbReference>
<sequence length="486" mass="55318">MLRKVCKSLNFGDSCYRQLQFTSNPLTVGPKAQHHDSDENLLGSARKGYSPAATLNIIDGRPIPITPFSSESFETAREWLWDCYRNHKHSCSIKRAALLPFRVIDVGSGNDLGIPHLHISKEGEMGNWAALSHCWEKTRSHVTNVTNLDRRMHSISLEELPSTLRDAIKVTRCMGLQYLWIDSIYILQGSDVFAQADWLSESRRMRECYKCCDFCIAADDASSDEVGFLRIWAEDAHAGLFWRTPIPVVNPPTEYVAPSWSWVSLDISLYYYAYKSGYYPVGGWKLDDSRFKANISSCEIMTDDGIPNGRLSNARLTLRTLCLHSNRWEALEDMVIGGPYLLLPDSSLKRQLLLKLDAESPVNSLLTKWKARLARWKARLASLFQKPSRFRILPDFPRFLGRKEDVQRLSTVQRDSDYLTIVQIASFKDPAVEYLGRHLSHAGSAMCLLVQPGAEKGTFKRVDLAQISNFRYCDSLPWEMHTIVLV</sequence>
<evidence type="ECO:0000259" key="1">
    <source>
        <dbReference type="Pfam" id="PF06985"/>
    </source>
</evidence>